<evidence type="ECO:0000313" key="1">
    <source>
        <dbReference type="EMBL" id="TMM46542.1"/>
    </source>
</evidence>
<gene>
    <name evidence="1" type="ORF">FCS21_05750</name>
</gene>
<organism evidence="1 2">
    <name type="scientific">Colwellia ponticola</name>
    <dbReference type="NCBI Taxonomy" id="2304625"/>
    <lineage>
        <taxon>Bacteria</taxon>
        <taxon>Pseudomonadati</taxon>
        <taxon>Pseudomonadota</taxon>
        <taxon>Gammaproteobacteria</taxon>
        <taxon>Alteromonadales</taxon>
        <taxon>Colwelliaceae</taxon>
        <taxon>Colwellia</taxon>
    </lineage>
</organism>
<proteinExistence type="predicted"/>
<dbReference type="EMBL" id="SZVP01000003">
    <property type="protein sequence ID" value="TMM46542.1"/>
    <property type="molecule type" value="Genomic_DNA"/>
</dbReference>
<evidence type="ECO:0000313" key="2">
    <source>
        <dbReference type="Proteomes" id="UP000307702"/>
    </source>
</evidence>
<name>A0A8H2JMD6_9GAMM</name>
<accession>A0A8H2JMD6</accession>
<dbReference type="AlphaFoldDB" id="A0A8H2JMD6"/>
<comment type="caution">
    <text evidence="1">The sequence shown here is derived from an EMBL/GenBank/DDBJ whole genome shotgun (WGS) entry which is preliminary data.</text>
</comment>
<sequence length="364" mass="40590">MVFYFMTNIASHFNRQFILFSLSIIALLQTSMAFSFAPIDNIALSTLGGFDAKFSTIEKVNSIEGQQAIGEVNIKSGENYSINLPFNVQRIHYHVKNGSLIKKGATVASVEGYEVAHFFEEYTLAKKLLAVSENNFQANKKYAENNIIKNAEWVAITKTYFEAKLNFEHLHHQMTFLHQDENGQVTLISPKAGIVKTSMYSSNRLLGMPAFDLIDPSAIQVKISLPTLNISSLSHLQVSANCQLTINSVEDIVSKYHQTLWASPSKGSECKLTLGEIITVTPIQKFNGYSVNKSAIFEFENNNYLAIKSDKDLAIINVNLLGEKYDHYYFTSTHPLKDKSLEGEKALTSSVSILQGHLLNLGAE</sequence>
<dbReference type="Proteomes" id="UP000307702">
    <property type="component" value="Unassembled WGS sequence"/>
</dbReference>
<protein>
    <submittedName>
        <fullName evidence="1">Uncharacterized protein</fullName>
    </submittedName>
</protein>
<keyword evidence="2" id="KW-1185">Reference proteome</keyword>
<dbReference type="OrthoDB" id="5757429at2"/>
<reference evidence="1 2" key="1">
    <citation type="submission" date="2019-05" db="EMBL/GenBank/DDBJ databases">
        <title>Colwellia ponticola sp. nov., isolated from seawater.</title>
        <authorList>
            <person name="Yoon J.-H."/>
        </authorList>
    </citation>
    <scope>NUCLEOTIDE SEQUENCE [LARGE SCALE GENOMIC DNA]</scope>
    <source>
        <strain evidence="1 2">OISW-25</strain>
    </source>
</reference>